<protein>
    <submittedName>
        <fullName evidence="1">Uncharacterized protein</fullName>
    </submittedName>
</protein>
<dbReference type="AlphaFoldDB" id="A0A0F9GE10"/>
<dbReference type="EMBL" id="LAZR01028835">
    <property type="protein sequence ID" value="KKL61392.1"/>
    <property type="molecule type" value="Genomic_DNA"/>
</dbReference>
<comment type="caution">
    <text evidence="1">The sequence shown here is derived from an EMBL/GenBank/DDBJ whole genome shotgun (WGS) entry which is preliminary data.</text>
</comment>
<proteinExistence type="predicted"/>
<name>A0A0F9GE10_9ZZZZ</name>
<accession>A0A0F9GE10</accession>
<sequence>MLIGAFIALRGNFTQKLWFSKKTTNDEKIFFWVEPFRDSLVNIEAGEHNHIFIMNTFFQSQKDNIIRIRTEIKGNKLSKINTTWDKYEKWYETCAKGQIHSLFGAPEKKGLEELKKHIADIVKEIKKLKA</sequence>
<organism evidence="1">
    <name type="scientific">marine sediment metagenome</name>
    <dbReference type="NCBI Taxonomy" id="412755"/>
    <lineage>
        <taxon>unclassified sequences</taxon>
        <taxon>metagenomes</taxon>
        <taxon>ecological metagenomes</taxon>
    </lineage>
</organism>
<evidence type="ECO:0000313" key="1">
    <source>
        <dbReference type="EMBL" id="KKL61392.1"/>
    </source>
</evidence>
<reference evidence="1" key="1">
    <citation type="journal article" date="2015" name="Nature">
        <title>Complex archaea that bridge the gap between prokaryotes and eukaryotes.</title>
        <authorList>
            <person name="Spang A."/>
            <person name="Saw J.H."/>
            <person name="Jorgensen S.L."/>
            <person name="Zaremba-Niedzwiedzka K."/>
            <person name="Martijn J."/>
            <person name="Lind A.E."/>
            <person name="van Eijk R."/>
            <person name="Schleper C."/>
            <person name="Guy L."/>
            <person name="Ettema T.J."/>
        </authorList>
    </citation>
    <scope>NUCLEOTIDE SEQUENCE</scope>
</reference>
<gene>
    <name evidence="1" type="ORF">LCGC14_2195760</name>
</gene>